<dbReference type="InterPro" id="IPR045745">
    <property type="entry name" value="HTH_58_Actinobacteria-type"/>
</dbReference>
<dbReference type="RefSeq" id="WP_204841104.1">
    <property type="nucleotide sequence ID" value="NZ_JAFBCL010000001.1"/>
</dbReference>
<organism evidence="2 3">
    <name type="scientific">Saccharothrix algeriensis</name>
    <dbReference type="NCBI Taxonomy" id="173560"/>
    <lineage>
        <taxon>Bacteria</taxon>
        <taxon>Bacillati</taxon>
        <taxon>Actinomycetota</taxon>
        <taxon>Actinomycetes</taxon>
        <taxon>Pseudonocardiales</taxon>
        <taxon>Pseudonocardiaceae</taxon>
        <taxon>Saccharothrix</taxon>
    </lineage>
</organism>
<accession>A0ABS2S345</accession>
<dbReference type="InterPro" id="IPR010982">
    <property type="entry name" value="Lambda_DNA-bd_dom_sf"/>
</dbReference>
<comment type="caution">
    <text evidence="2">The sequence shown here is derived from an EMBL/GenBank/DDBJ whole genome shotgun (WGS) entry which is preliminary data.</text>
</comment>
<dbReference type="Pfam" id="PF13560">
    <property type="entry name" value="HTH_31"/>
    <property type="match status" value="1"/>
</dbReference>
<dbReference type="SUPFAM" id="SSF47413">
    <property type="entry name" value="lambda repressor-like DNA-binding domains"/>
    <property type="match status" value="1"/>
</dbReference>
<keyword evidence="3" id="KW-1185">Reference proteome</keyword>
<dbReference type="InterPro" id="IPR043917">
    <property type="entry name" value="DUF5753"/>
</dbReference>
<dbReference type="SMART" id="SM00530">
    <property type="entry name" value="HTH_XRE"/>
    <property type="match status" value="1"/>
</dbReference>
<feature type="domain" description="HTH cro/C1-type" evidence="1">
    <location>
        <begin position="80"/>
        <end position="134"/>
    </location>
</feature>
<dbReference type="Gene3D" id="1.10.260.40">
    <property type="entry name" value="lambda repressor-like DNA-binding domains"/>
    <property type="match status" value="1"/>
</dbReference>
<gene>
    <name evidence="2" type="ORF">JOE68_000954</name>
</gene>
<dbReference type="CDD" id="cd00093">
    <property type="entry name" value="HTH_XRE"/>
    <property type="match status" value="1"/>
</dbReference>
<evidence type="ECO:0000313" key="3">
    <source>
        <dbReference type="Proteomes" id="UP001195724"/>
    </source>
</evidence>
<name>A0ABS2S345_9PSEU</name>
<dbReference type="InterPro" id="IPR001387">
    <property type="entry name" value="Cro/C1-type_HTH"/>
</dbReference>
<dbReference type="Pfam" id="PF19575">
    <property type="entry name" value="HTH_58"/>
    <property type="match status" value="1"/>
</dbReference>
<dbReference type="EMBL" id="JAFBCL010000001">
    <property type="protein sequence ID" value="MBM7810089.1"/>
    <property type="molecule type" value="Genomic_DNA"/>
</dbReference>
<dbReference type="Pfam" id="PF19054">
    <property type="entry name" value="DUF5753"/>
    <property type="match status" value="1"/>
</dbReference>
<evidence type="ECO:0000259" key="1">
    <source>
        <dbReference type="PROSITE" id="PS50943"/>
    </source>
</evidence>
<dbReference type="Proteomes" id="UP001195724">
    <property type="component" value="Unassembled WGS sequence"/>
</dbReference>
<evidence type="ECO:0000313" key="2">
    <source>
        <dbReference type="EMBL" id="MBM7810089.1"/>
    </source>
</evidence>
<proteinExistence type="predicted"/>
<protein>
    <submittedName>
        <fullName evidence="2">Transcriptional regulator with XRE-family HTH domain</fullName>
    </submittedName>
</protein>
<sequence length="305" mass="33251">MRAVSGEAGAMSFKAFVARGYAQGETIRSLAAATGRSYGTVRSALVAEGVRLRRRGHRPVTTMMAVADARARREELSVELLQARLASGLTGAAAGQRAGISQSKVSKVETGRLLPKVADVERLADVYEVPPEVRSRLLLLAEKVVRDAEHRRAVLHRGVARRQVAVSRAEAAARTVRAFAPCGVPARLLRETHPDQRLVVVLAEGAMRSSPAHWERLRQVSLRSNVEVGVIRWHLGVELPEAGFAVFDEAMVVCDLLAGNVVMTDPDDVRGHLRSFRQLRESAVFGEGVRSLLDVVRSEYEGVRA</sequence>
<reference evidence="2 3" key="1">
    <citation type="submission" date="2021-01" db="EMBL/GenBank/DDBJ databases">
        <title>Sequencing the genomes of 1000 actinobacteria strains.</title>
        <authorList>
            <person name="Klenk H.-P."/>
        </authorList>
    </citation>
    <scope>NUCLEOTIDE SEQUENCE [LARGE SCALE GENOMIC DNA]</scope>
    <source>
        <strain evidence="2 3">DSM 44581</strain>
    </source>
</reference>
<dbReference type="PROSITE" id="PS50943">
    <property type="entry name" value="HTH_CROC1"/>
    <property type="match status" value="1"/>
</dbReference>